<dbReference type="Proteomes" id="UP001151699">
    <property type="component" value="Chromosome C"/>
</dbReference>
<dbReference type="AlphaFoldDB" id="A0A9Q0MQX4"/>
<dbReference type="PANTHER" id="PTHR28626">
    <property type="entry name" value="SRR1-LIKE PROTEIN"/>
    <property type="match status" value="1"/>
</dbReference>
<comment type="caution">
    <text evidence="3">The sequence shown here is derived from an EMBL/GenBank/DDBJ whole genome shotgun (WGS) entry which is preliminary data.</text>
</comment>
<proteinExistence type="inferred from homology"/>
<evidence type="ECO:0000313" key="3">
    <source>
        <dbReference type="EMBL" id="KAJ6636350.1"/>
    </source>
</evidence>
<sequence>MFVDENCEEEEAPFVLVTSKRQKSKNSKTIHYFHKQLRSSEKLPFVAEEEDQTFEKSTELRKRIENSEYFAQSIEILSNQSKQPITKIVCFGIGRIRHCYAARYQLAYILAIKSSLGLKSIEFHEPVLNHHDKDLLEALDCKLYPVNCEGKYEFASSETNLVFLPHCPKQLVNNLLWKNWSSDVLNQIILISNSFHSIVQQTPVSCIAQDAGFISRIDPYTTEFTLRNSFEHKNVFNDIAIHFFNTKNCEKNFFDILKMASSIYRSLINELRLASPNGIMNKDALVFKYISSQFRKYKTTDQQLCKAREEMKFLGSTYLCYLRSLRKQVDIQKHYKGSGERSVKNTADMVGFKLPHDP</sequence>
<dbReference type="OrthoDB" id="551431at2759"/>
<organism evidence="3 4">
    <name type="scientific">Pseudolycoriella hygida</name>
    <dbReference type="NCBI Taxonomy" id="35572"/>
    <lineage>
        <taxon>Eukaryota</taxon>
        <taxon>Metazoa</taxon>
        <taxon>Ecdysozoa</taxon>
        <taxon>Arthropoda</taxon>
        <taxon>Hexapoda</taxon>
        <taxon>Insecta</taxon>
        <taxon>Pterygota</taxon>
        <taxon>Neoptera</taxon>
        <taxon>Endopterygota</taxon>
        <taxon>Diptera</taxon>
        <taxon>Nematocera</taxon>
        <taxon>Sciaroidea</taxon>
        <taxon>Sciaridae</taxon>
        <taxon>Pseudolycoriella</taxon>
    </lineage>
</organism>
<feature type="domain" description="SRR1-like" evidence="2">
    <location>
        <begin position="74"/>
        <end position="243"/>
    </location>
</feature>
<gene>
    <name evidence="3" type="ORF">Bhyg_14938</name>
</gene>
<reference evidence="3" key="1">
    <citation type="submission" date="2022-07" db="EMBL/GenBank/DDBJ databases">
        <authorList>
            <person name="Trinca V."/>
            <person name="Uliana J.V.C."/>
            <person name="Torres T.T."/>
            <person name="Ward R.J."/>
            <person name="Monesi N."/>
        </authorList>
    </citation>
    <scope>NUCLEOTIDE SEQUENCE</scope>
    <source>
        <strain evidence="3">HSMRA1968</strain>
        <tissue evidence="3">Whole embryos</tissue>
    </source>
</reference>
<accession>A0A9Q0MQX4</accession>
<dbReference type="EMBL" id="WJQU01000004">
    <property type="protein sequence ID" value="KAJ6636350.1"/>
    <property type="molecule type" value="Genomic_DNA"/>
</dbReference>
<feature type="non-terminal residue" evidence="3">
    <location>
        <position position="1"/>
    </location>
</feature>
<name>A0A9Q0MQX4_9DIPT</name>
<dbReference type="InterPro" id="IPR012942">
    <property type="entry name" value="SRR1-like"/>
</dbReference>
<evidence type="ECO:0000313" key="4">
    <source>
        <dbReference type="Proteomes" id="UP001151699"/>
    </source>
</evidence>
<protein>
    <submittedName>
        <fullName evidence="3">SRR1-like protein</fullName>
    </submittedName>
</protein>
<dbReference type="PANTHER" id="PTHR28626:SF3">
    <property type="entry name" value="SRR1-LIKE PROTEIN"/>
    <property type="match status" value="1"/>
</dbReference>
<dbReference type="GO" id="GO:0005737">
    <property type="term" value="C:cytoplasm"/>
    <property type="evidence" value="ECO:0007669"/>
    <property type="project" value="TreeGrafter"/>
</dbReference>
<keyword evidence="4" id="KW-1185">Reference proteome</keyword>
<evidence type="ECO:0000259" key="2">
    <source>
        <dbReference type="Pfam" id="PF07985"/>
    </source>
</evidence>
<dbReference type="CDD" id="cd20271">
    <property type="entry name" value="Complex1_LYR_FMC1"/>
    <property type="match status" value="1"/>
</dbReference>
<evidence type="ECO:0000256" key="1">
    <source>
        <dbReference type="ARBA" id="ARBA00009856"/>
    </source>
</evidence>
<dbReference type="GO" id="GO:0005634">
    <property type="term" value="C:nucleus"/>
    <property type="evidence" value="ECO:0007669"/>
    <property type="project" value="TreeGrafter"/>
</dbReference>
<dbReference type="Pfam" id="PF07985">
    <property type="entry name" value="SRR1"/>
    <property type="match status" value="1"/>
</dbReference>
<dbReference type="InterPro" id="IPR040044">
    <property type="entry name" value="SRR1L"/>
</dbReference>
<comment type="similarity">
    <text evidence="1">Belongs to the SRR1 family.</text>
</comment>